<sequence length="83" mass="10076">MKLEDKSTREIMKKLSIKNKIQVQTWWWYLNGEEHRFLQPVGKQYTYGNGPKGLSEVDNLQLEHKFLKNKISFLEKYNELERM</sequence>
<proteinExistence type="predicted"/>
<accession>V6Q597</accession>
<evidence type="ECO:0000313" key="1">
    <source>
        <dbReference type="EMBL" id="EST90406.1"/>
    </source>
</evidence>
<gene>
    <name evidence="1" type="ORF">T233_00387</name>
</gene>
<reference evidence="1 2" key="1">
    <citation type="journal article" date="2013" name="Genome Announc.">
        <title>High-Quality Draft Genome Sequence of Vagococcus lutrae Strain LBD1, Isolated from the Largemouth Bass Micropterus salmoides.</title>
        <authorList>
            <person name="Lebreton F."/>
            <person name="Valentino M.D."/>
            <person name="Duncan L.B."/>
            <person name="Zeng Q."/>
            <person name="Manson McGuire A."/>
            <person name="Earl A.M."/>
            <person name="Gilmore M.S."/>
        </authorList>
    </citation>
    <scope>NUCLEOTIDE SEQUENCE [LARGE SCALE GENOMIC DNA]</scope>
    <source>
        <strain evidence="1 2">LBD1</strain>
    </source>
</reference>
<dbReference type="STRING" id="1408226.T233_00387"/>
<dbReference type="AlphaFoldDB" id="V6Q597"/>
<keyword evidence="2" id="KW-1185">Reference proteome</keyword>
<name>V6Q597_9ENTE</name>
<protein>
    <recommendedName>
        <fullName evidence="3">Transposase</fullName>
    </recommendedName>
</protein>
<comment type="caution">
    <text evidence="1">The sequence shown here is derived from an EMBL/GenBank/DDBJ whole genome shotgun (WGS) entry which is preliminary data.</text>
</comment>
<evidence type="ECO:0008006" key="3">
    <source>
        <dbReference type="Google" id="ProtNLM"/>
    </source>
</evidence>
<dbReference type="EMBL" id="AYSH01000006">
    <property type="protein sequence ID" value="EST90406.1"/>
    <property type="molecule type" value="Genomic_DNA"/>
</dbReference>
<dbReference type="Proteomes" id="UP000018126">
    <property type="component" value="Unassembled WGS sequence"/>
</dbReference>
<dbReference type="eggNOG" id="COG2963">
    <property type="taxonomic scope" value="Bacteria"/>
</dbReference>
<organism evidence="1 2">
    <name type="scientific">Vagococcus lutrae LBD1</name>
    <dbReference type="NCBI Taxonomy" id="1408226"/>
    <lineage>
        <taxon>Bacteria</taxon>
        <taxon>Bacillati</taxon>
        <taxon>Bacillota</taxon>
        <taxon>Bacilli</taxon>
        <taxon>Lactobacillales</taxon>
        <taxon>Enterococcaceae</taxon>
        <taxon>Vagococcus</taxon>
    </lineage>
</organism>
<evidence type="ECO:0000313" key="2">
    <source>
        <dbReference type="Proteomes" id="UP000018126"/>
    </source>
</evidence>